<comment type="caution">
    <text evidence="9">The sequence shown here is derived from an EMBL/GenBank/DDBJ whole genome shotgun (WGS) entry which is preliminary data.</text>
</comment>
<dbReference type="Proteomes" id="UP000306918">
    <property type="component" value="Unassembled WGS sequence"/>
</dbReference>
<evidence type="ECO:0000256" key="8">
    <source>
        <dbReference type="SAM" id="SignalP"/>
    </source>
</evidence>
<evidence type="ECO:0000256" key="5">
    <source>
        <dbReference type="ARBA" id="ARBA00048348"/>
    </source>
</evidence>
<dbReference type="PANTHER" id="PTHR11002">
    <property type="entry name" value="CARBONIC ANHYDRASE"/>
    <property type="match status" value="1"/>
</dbReference>
<feature type="binding site" evidence="6">
    <location>
        <position position="84"/>
    </location>
    <ligand>
        <name>Zn(2+)</name>
        <dbReference type="ChEBI" id="CHEBI:29105"/>
    </ligand>
</feature>
<dbReference type="InterPro" id="IPR036874">
    <property type="entry name" value="Carbonic_anhydrase_sf"/>
</dbReference>
<keyword evidence="6" id="KW-0479">Metal-binding</keyword>
<dbReference type="InterPro" id="IPR001765">
    <property type="entry name" value="Carbonic_anhydrase"/>
</dbReference>
<comment type="catalytic activity">
    <reaction evidence="5 7">
        <text>hydrogencarbonate + H(+) = CO2 + H2O</text>
        <dbReference type="Rhea" id="RHEA:10748"/>
        <dbReference type="ChEBI" id="CHEBI:15377"/>
        <dbReference type="ChEBI" id="CHEBI:15378"/>
        <dbReference type="ChEBI" id="CHEBI:16526"/>
        <dbReference type="ChEBI" id="CHEBI:17544"/>
        <dbReference type="EC" id="4.2.1.1"/>
    </reaction>
</comment>
<comment type="function">
    <text evidence="7">Reversible hydration of carbon dioxide.</text>
</comment>
<feature type="binding site" evidence="6">
    <location>
        <position position="86"/>
    </location>
    <ligand>
        <name>Zn(2+)</name>
        <dbReference type="ChEBI" id="CHEBI:29105"/>
    </ligand>
</feature>
<comment type="cofactor">
    <cofactor evidence="6">
        <name>Zn(2+)</name>
        <dbReference type="ChEBI" id="CHEBI:29105"/>
    </cofactor>
    <text evidence="6">Binds 1 zinc ion per subunit.</text>
</comment>
<evidence type="ECO:0000313" key="9">
    <source>
        <dbReference type="EMBL" id="THU32537.1"/>
    </source>
</evidence>
<dbReference type="PANTHER" id="PTHR11002:SF79">
    <property type="entry name" value="CARBONIC ANHYDRASE 2"/>
    <property type="match status" value="1"/>
</dbReference>
<dbReference type="GO" id="GO:0015976">
    <property type="term" value="P:carbon utilization"/>
    <property type="evidence" value="ECO:0007669"/>
    <property type="project" value="InterPro"/>
</dbReference>
<keyword evidence="8" id="KW-0732">Signal</keyword>
<evidence type="ECO:0000256" key="4">
    <source>
        <dbReference type="ARBA" id="ARBA00023239"/>
    </source>
</evidence>
<dbReference type="GO" id="GO:0004089">
    <property type="term" value="F:carbonate dehydratase activity"/>
    <property type="evidence" value="ECO:0007669"/>
    <property type="project" value="UniProtKB-UniRule"/>
</dbReference>
<dbReference type="Pfam" id="PF00484">
    <property type="entry name" value="Pro_CA"/>
    <property type="match status" value="1"/>
</dbReference>
<feature type="chain" id="PRO_5020278690" description="Carbonic anhydrase" evidence="8">
    <location>
        <begin position="20"/>
        <end position="228"/>
    </location>
</feature>
<evidence type="ECO:0000256" key="1">
    <source>
        <dbReference type="ARBA" id="ARBA00006217"/>
    </source>
</evidence>
<keyword evidence="4 7" id="KW-0456">Lyase</keyword>
<evidence type="ECO:0000256" key="6">
    <source>
        <dbReference type="PIRSR" id="PIRSR601765-1"/>
    </source>
</evidence>
<keyword evidence="10" id="KW-1185">Reference proteome</keyword>
<evidence type="ECO:0000313" key="10">
    <source>
        <dbReference type="Proteomes" id="UP000306918"/>
    </source>
</evidence>
<dbReference type="Gene3D" id="3.40.1050.10">
    <property type="entry name" value="Carbonic anhydrase"/>
    <property type="match status" value="1"/>
</dbReference>
<keyword evidence="3 6" id="KW-0862">Zinc</keyword>
<sequence>MKKLFLAAMAIQIAAASFAQSQASKDVAYAKMKVSNTPGSSIYNDLMLGNKRFARNHPLHPHQDTLYMHKLSSTQHPKAIVLTCSDSRVSPEIVFDQGLGDLFVIRNAGNVVDNDVLGSIEYAIEHLGVTTIIVLGHESCGAVTATVNHLNTNNHIMDLEKSITPAYRLAENKPGNKVHNTVVQNVELSIEEIRNDKSLLPATLHLSDISIYGAVYDLATGVVTPVSH</sequence>
<dbReference type="PROSITE" id="PS00704">
    <property type="entry name" value="PROK_CO2_ANHYDRASE_1"/>
    <property type="match status" value="1"/>
</dbReference>
<feature type="binding site" evidence="6">
    <location>
        <position position="140"/>
    </location>
    <ligand>
        <name>Zn(2+)</name>
        <dbReference type="ChEBI" id="CHEBI:29105"/>
    </ligand>
</feature>
<reference evidence="9 10" key="1">
    <citation type="submission" date="2019-04" db="EMBL/GenBank/DDBJ databases">
        <title>Niastella caeni sp. nov., isolated from activated sludge.</title>
        <authorList>
            <person name="Sheng M."/>
        </authorList>
    </citation>
    <scope>NUCLEOTIDE SEQUENCE [LARGE SCALE GENOMIC DNA]</scope>
    <source>
        <strain evidence="9 10">HX-2-15</strain>
    </source>
</reference>
<dbReference type="RefSeq" id="WP_136580379.1">
    <property type="nucleotide sequence ID" value="NZ_STFF01000011.1"/>
</dbReference>
<protein>
    <recommendedName>
        <fullName evidence="2 7">Carbonic anhydrase</fullName>
        <ecNumber evidence="2 7">4.2.1.1</ecNumber>
    </recommendedName>
    <alternativeName>
        <fullName evidence="7">Carbonate dehydratase</fullName>
    </alternativeName>
</protein>
<organism evidence="9 10">
    <name type="scientific">Niastella caeni</name>
    <dbReference type="NCBI Taxonomy" id="2569763"/>
    <lineage>
        <taxon>Bacteria</taxon>
        <taxon>Pseudomonadati</taxon>
        <taxon>Bacteroidota</taxon>
        <taxon>Chitinophagia</taxon>
        <taxon>Chitinophagales</taxon>
        <taxon>Chitinophagaceae</taxon>
        <taxon>Niastella</taxon>
    </lineage>
</organism>
<dbReference type="SMART" id="SM00947">
    <property type="entry name" value="Pro_CA"/>
    <property type="match status" value="1"/>
</dbReference>
<evidence type="ECO:0000256" key="2">
    <source>
        <dbReference type="ARBA" id="ARBA00012925"/>
    </source>
</evidence>
<evidence type="ECO:0000256" key="7">
    <source>
        <dbReference type="RuleBase" id="RU003956"/>
    </source>
</evidence>
<proteinExistence type="inferred from homology"/>
<name>A0A4S8HCG1_9BACT</name>
<dbReference type="GO" id="GO:0008270">
    <property type="term" value="F:zinc ion binding"/>
    <property type="evidence" value="ECO:0007669"/>
    <property type="project" value="UniProtKB-UniRule"/>
</dbReference>
<dbReference type="CDD" id="cd03378">
    <property type="entry name" value="beta_CA_cladeC"/>
    <property type="match status" value="1"/>
</dbReference>
<dbReference type="OrthoDB" id="9797527at2"/>
<dbReference type="EC" id="4.2.1.1" evidence="2 7"/>
<comment type="similarity">
    <text evidence="1 7">Belongs to the beta-class carbonic anhydrase family.</text>
</comment>
<feature type="binding site" evidence="6">
    <location>
        <position position="137"/>
    </location>
    <ligand>
        <name>Zn(2+)</name>
        <dbReference type="ChEBI" id="CHEBI:29105"/>
    </ligand>
</feature>
<dbReference type="EMBL" id="STFF01000011">
    <property type="protein sequence ID" value="THU32537.1"/>
    <property type="molecule type" value="Genomic_DNA"/>
</dbReference>
<evidence type="ECO:0000256" key="3">
    <source>
        <dbReference type="ARBA" id="ARBA00022833"/>
    </source>
</evidence>
<dbReference type="PROSITE" id="PS00705">
    <property type="entry name" value="PROK_CO2_ANHYDRASE_2"/>
    <property type="match status" value="1"/>
</dbReference>
<accession>A0A4S8HCG1</accession>
<gene>
    <name evidence="9" type="ORF">FAM09_27490</name>
</gene>
<dbReference type="SUPFAM" id="SSF53056">
    <property type="entry name" value="beta-carbonic anhydrase, cab"/>
    <property type="match status" value="1"/>
</dbReference>
<feature type="signal peptide" evidence="8">
    <location>
        <begin position="1"/>
        <end position="19"/>
    </location>
</feature>
<dbReference type="InterPro" id="IPR015892">
    <property type="entry name" value="Carbonic_anhydrase_CS"/>
</dbReference>
<dbReference type="AlphaFoldDB" id="A0A4S8HCG1"/>